<evidence type="ECO:0000256" key="1">
    <source>
        <dbReference type="SAM" id="MobiDB-lite"/>
    </source>
</evidence>
<dbReference type="KEGG" id="pfy:PFICI_14536"/>
<feature type="region of interest" description="Disordered" evidence="1">
    <location>
        <begin position="18"/>
        <end position="90"/>
    </location>
</feature>
<dbReference type="AlphaFoldDB" id="W3WI29"/>
<keyword evidence="2" id="KW-0812">Transmembrane</keyword>
<organism evidence="3 4">
    <name type="scientific">Pestalotiopsis fici (strain W106-1 / CGMCC3.15140)</name>
    <dbReference type="NCBI Taxonomy" id="1229662"/>
    <lineage>
        <taxon>Eukaryota</taxon>
        <taxon>Fungi</taxon>
        <taxon>Dikarya</taxon>
        <taxon>Ascomycota</taxon>
        <taxon>Pezizomycotina</taxon>
        <taxon>Sordariomycetes</taxon>
        <taxon>Xylariomycetidae</taxon>
        <taxon>Amphisphaeriales</taxon>
        <taxon>Sporocadaceae</taxon>
        <taxon>Pestalotiopsis</taxon>
    </lineage>
</organism>
<gene>
    <name evidence="3" type="ORF">PFICI_14536</name>
</gene>
<protein>
    <submittedName>
        <fullName evidence="3">Uncharacterized protein</fullName>
    </submittedName>
</protein>
<evidence type="ECO:0000313" key="4">
    <source>
        <dbReference type="Proteomes" id="UP000030651"/>
    </source>
</evidence>
<evidence type="ECO:0000256" key="2">
    <source>
        <dbReference type="SAM" id="Phobius"/>
    </source>
</evidence>
<keyword evidence="2" id="KW-0472">Membrane</keyword>
<keyword evidence="4" id="KW-1185">Reference proteome</keyword>
<sequence>MDTLLETANRRHSRMALMAARSRSMPPSALRQAWSPERKLPASLESARNEVLSEKGEPSPKNRHSDTSGSYHIASRRTSRLGKSTRSKKKSPLVILLQTDGNSSRYSLVRGNELVKVGRQRADLEKPLPPSPSNMELSVPVNNAGRLDAATSQDMYRQSEFDLEAQKEKIERNRFWILAVFTVITGLGTIILVLIEVSDFFSGD</sequence>
<keyword evidence="2" id="KW-1133">Transmembrane helix</keyword>
<reference evidence="4" key="1">
    <citation type="journal article" date="2015" name="BMC Genomics">
        <title>Genomic and transcriptomic analysis of the endophytic fungus Pestalotiopsis fici reveals its lifestyle and high potential for synthesis of natural products.</title>
        <authorList>
            <person name="Wang X."/>
            <person name="Zhang X."/>
            <person name="Liu L."/>
            <person name="Xiang M."/>
            <person name="Wang W."/>
            <person name="Sun X."/>
            <person name="Che Y."/>
            <person name="Guo L."/>
            <person name="Liu G."/>
            <person name="Guo L."/>
            <person name="Wang C."/>
            <person name="Yin W.B."/>
            <person name="Stadler M."/>
            <person name="Zhang X."/>
            <person name="Liu X."/>
        </authorList>
    </citation>
    <scope>NUCLEOTIDE SEQUENCE [LARGE SCALE GENOMIC DNA]</scope>
    <source>
        <strain evidence="4">W106-1 / CGMCC3.15140</strain>
    </source>
</reference>
<dbReference type="HOGENOM" id="CLU_1343670_0_0_1"/>
<dbReference type="RefSeq" id="XP_007841308.1">
    <property type="nucleotide sequence ID" value="XM_007843117.1"/>
</dbReference>
<feature type="transmembrane region" description="Helical" evidence="2">
    <location>
        <begin position="175"/>
        <end position="195"/>
    </location>
</feature>
<dbReference type="InParanoid" id="W3WI29"/>
<dbReference type="OrthoDB" id="4748554at2759"/>
<evidence type="ECO:0000313" key="3">
    <source>
        <dbReference type="EMBL" id="ETS73590.1"/>
    </source>
</evidence>
<feature type="compositionally biased region" description="Basic and acidic residues" evidence="1">
    <location>
        <begin position="47"/>
        <end position="66"/>
    </location>
</feature>
<dbReference type="GeneID" id="19279549"/>
<accession>W3WI29</accession>
<dbReference type="EMBL" id="KI912121">
    <property type="protein sequence ID" value="ETS73590.1"/>
    <property type="molecule type" value="Genomic_DNA"/>
</dbReference>
<name>W3WI29_PESFW</name>
<proteinExistence type="predicted"/>
<feature type="compositionally biased region" description="Basic residues" evidence="1">
    <location>
        <begin position="74"/>
        <end position="90"/>
    </location>
</feature>
<dbReference type="Proteomes" id="UP000030651">
    <property type="component" value="Unassembled WGS sequence"/>
</dbReference>